<feature type="domain" description="DNA/RNA-binding protein Alba-like" evidence="5">
    <location>
        <begin position="30"/>
        <end position="91"/>
    </location>
</feature>
<dbReference type="EMBL" id="OU896718">
    <property type="protein sequence ID" value="CAH1119171.1"/>
    <property type="molecule type" value="Genomic_DNA"/>
</dbReference>
<reference evidence="6" key="2">
    <citation type="submission" date="2022-10" db="EMBL/GenBank/DDBJ databases">
        <authorList>
            <consortium name="ENA_rothamsted_submissions"/>
            <consortium name="culmorum"/>
            <person name="King R."/>
        </authorList>
    </citation>
    <scope>NUCLEOTIDE SEQUENCE</scope>
</reference>
<comment type="similarity">
    <text evidence="2">Belongs to the histone-like Alba family.</text>
</comment>
<evidence type="ECO:0000256" key="2">
    <source>
        <dbReference type="ARBA" id="ARBA00008018"/>
    </source>
</evidence>
<evidence type="ECO:0000256" key="3">
    <source>
        <dbReference type="ARBA" id="ARBA00023242"/>
    </source>
</evidence>
<evidence type="ECO:0000256" key="4">
    <source>
        <dbReference type="SAM" id="MobiDB-lite"/>
    </source>
</evidence>
<reference evidence="6" key="1">
    <citation type="submission" date="2022-01" db="EMBL/GenBank/DDBJ databases">
        <authorList>
            <person name="King R."/>
        </authorList>
    </citation>
    <scope>NUCLEOTIDE SEQUENCE</scope>
</reference>
<evidence type="ECO:0000313" key="6">
    <source>
        <dbReference type="EMBL" id="CAH1119171.1"/>
    </source>
</evidence>
<dbReference type="GO" id="GO:0000172">
    <property type="term" value="C:ribonuclease MRP complex"/>
    <property type="evidence" value="ECO:0007669"/>
    <property type="project" value="TreeGrafter"/>
</dbReference>
<dbReference type="InterPro" id="IPR036882">
    <property type="entry name" value="Alba-like_dom_sf"/>
</dbReference>
<dbReference type="GO" id="GO:0001682">
    <property type="term" value="P:tRNA 5'-leader removal"/>
    <property type="evidence" value="ECO:0007669"/>
    <property type="project" value="TreeGrafter"/>
</dbReference>
<dbReference type="SUPFAM" id="SSF82704">
    <property type="entry name" value="AlbA-like"/>
    <property type="match status" value="1"/>
</dbReference>
<organism evidence="6 7">
    <name type="scientific">Phaedon cochleariae</name>
    <name type="common">Mustard beetle</name>
    <dbReference type="NCBI Taxonomy" id="80249"/>
    <lineage>
        <taxon>Eukaryota</taxon>
        <taxon>Metazoa</taxon>
        <taxon>Ecdysozoa</taxon>
        <taxon>Arthropoda</taxon>
        <taxon>Hexapoda</taxon>
        <taxon>Insecta</taxon>
        <taxon>Pterygota</taxon>
        <taxon>Neoptera</taxon>
        <taxon>Endopterygota</taxon>
        <taxon>Coleoptera</taxon>
        <taxon>Polyphaga</taxon>
        <taxon>Cucujiformia</taxon>
        <taxon>Chrysomeloidea</taxon>
        <taxon>Chrysomelidae</taxon>
        <taxon>Chrysomelinae</taxon>
        <taxon>Chrysomelini</taxon>
        <taxon>Phaedon</taxon>
    </lineage>
</organism>
<keyword evidence="3" id="KW-0539">Nucleus</keyword>
<keyword evidence="7" id="KW-1185">Reference proteome</keyword>
<dbReference type="InterPro" id="IPR051958">
    <property type="entry name" value="Alba-like_NAB"/>
</dbReference>
<protein>
    <recommendedName>
        <fullName evidence="5">DNA/RNA-binding protein Alba-like domain-containing protein</fullName>
    </recommendedName>
</protein>
<accession>A0A9P0DAH5</accession>
<name>A0A9P0DAH5_PHACE</name>
<dbReference type="AlphaFoldDB" id="A0A9P0DAH5"/>
<evidence type="ECO:0000313" key="7">
    <source>
        <dbReference type="Proteomes" id="UP001153737"/>
    </source>
</evidence>
<dbReference type="GO" id="GO:0005634">
    <property type="term" value="C:nucleus"/>
    <property type="evidence" value="ECO:0007669"/>
    <property type="project" value="UniProtKB-SubCell"/>
</dbReference>
<sequence>MENYRKGKNIEEPLERSNIPIKNLPDNFLWMQVRGGSKIRNLLTHALNEFPEIKHVVWTGFGTSVGKCITCAEIMKQECKNSLHQITRLCYRIVEEYWDPILPELDQLVVKRKLPMIHIYLTDTSLDPEEIGYQAPGVFNSFKSEESGSSTNRRQNRQFGRIPTNKPTSSRNQRNKKIDNSGISEASSSGNNKNGT</sequence>
<dbReference type="PANTHER" id="PTHR13516:SF4">
    <property type="entry name" value="FI09323P"/>
    <property type="match status" value="1"/>
</dbReference>
<dbReference type="Proteomes" id="UP001153737">
    <property type="component" value="Chromosome 12"/>
</dbReference>
<dbReference type="GO" id="GO:0003723">
    <property type="term" value="F:RNA binding"/>
    <property type="evidence" value="ECO:0007669"/>
    <property type="project" value="TreeGrafter"/>
</dbReference>
<evidence type="ECO:0000259" key="5">
    <source>
        <dbReference type="Pfam" id="PF01918"/>
    </source>
</evidence>
<dbReference type="OrthoDB" id="424402at2759"/>
<feature type="compositionally biased region" description="Polar residues" evidence="4">
    <location>
        <begin position="181"/>
        <end position="196"/>
    </location>
</feature>
<dbReference type="InterPro" id="IPR002775">
    <property type="entry name" value="DNA/RNA-bd_Alba-like"/>
</dbReference>
<dbReference type="Gene3D" id="3.30.110.20">
    <property type="entry name" value="Alba-like domain"/>
    <property type="match status" value="1"/>
</dbReference>
<dbReference type="PANTHER" id="PTHR13516">
    <property type="entry name" value="RIBONUCLEASE P SUBUNIT P25"/>
    <property type="match status" value="1"/>
</dbReference>
<dbReference type="Pfam" id="PF01918">
    <property type="entry name" value="Alba"/>
    <property type="match status" value="1"/>
</dbReference>
<evidence type="ECO:0000256" key="1">
    <source>
        <dbReference type="ARBA" id="ARBA00004123"/>
    </source>
</evidence>
<gene>
    <name evidence="6" type="ORF">PHAECO_LOCUS3235</name>
</gene>
<feature type="region of interest" description="Disordered" evidence="4">
    <location>
        <begin position="142"/>
        <end position="196"/>
    </location>
</feature>
<comment type="subcellular location">
    <subcellularLocation>
        <location evidence="1">Nucleus</location>
    </subcellularLocation>
</comment>
<proteinExistence type="inferred from homology"/>